<dbReference type="CDD" id="cd04301">
    <property type="entry name" value="NAT_SF"/>
    <property type="match status" value="1"/>
</dbReference>
<dbReference type="SUPFAM" id="SSF55729">
    <property type="entry name" value="Acyl-CoA N-acyltransferases (Nat)"/>
    <property type="match status" value="1"/>
</dbReference>
<keyword evidence="3" id="KW-1185">Reference proteome</keyword>
<dbReference type="Gene3D" id="3.40.630.30">
    <property type="match status" value="1"/>
</dbReference>
<gene>
    <name evidence="2" type="ordered locus">Ilyop_1645</name>
</gene>
<dbReference type="Pfam" id="PF13508">
    <property type="entry name" value="Acetyltransf_7"/>
    <property type="match status" value="1"/>
</dbReference>
<dbReference type="PANTHER" id="PTHR43233">
    <property type="entry name" value="FAMILY N-ACETYLTRANSFERASE, PUTATIVE (AFU_ORTHOLOGUE AFUA_6G03350)-RELATED"/>
    <property type="match status" value="1"/>
</dbReference>
<dbReference type="GO" id="GO:0016747">
    <property type="term" value="F:acyltransferase activity, transferring groups other than amino-acyl groups"/>
    <property type="evidence" value="ECO:0007669"/>
    <property type="project" value="InterPro"/>
</dbReference>
<dbReference type="RefSeq" id="WP_013388085.1">
    <property type="nucleotide sequence ID" value="NC_014632.1"/>
</dbReference>
<accession>E3H9M9</accession>
<dbReference type="InterPro" id="IPR000182">
    <property type="entry name" value="GNAT_dom"/>
</dbReference>
<feature type="domain" description="N-acetyltransferase" evidence="1">
    <location>
        <begin position="4"/>
        <end position="135"/>
    </location>
</feature>
<organism evidence="2 3">
    <name type="scientific">Ilyobacter polytropus (strain ATCC 51220 / DSM 2926 / LMG 16218 / CuHBu1)</name>
    <dbReference type="NCBI Taxonomy" id="572544"/>
    <lineage>
        <taxon>Bacteria</taxon>
        <taxon>Fusobacteriati</taxon>
        <taxon>Fusobacteriota</taxon>
        <taxon>Fusobacteriia</taxon>
        <taxon>Fusobacteriales</taxon>
        <taxon>Fusobacteriaceae</taxon>
        <taxon>Ilyobacter</taxon>
    </lineage>
</organism>
<reference evidence="2 3" key="1">
    <citation type="journal article" date="2010" name="Stand. Genomic Sci.">
        <title>Complete genome sequence of Ilyobacter polytropus type strain (CuHbu1).</title>
        <authorList>
            <person name="Sikorski J."/>
            <person name="Chertkov O."/>
            <person name="Lapidus A."/>
            <person name="Nolan M."/>
            <person name="Lucas S."/>
            <person name="Del Rio T.G."/>
            <person name="Tice H."/>
            <person name="Cheng J.F."/>
            <person name="Tapia R."/>
            <person name="Han C."/>
            <person name="Goodwin L."/>
            <person name="Pitluck S."/>
            <person name="Liolios K."/>
            <person name="Ivanova N."/>
            <person name="Mavromatis K."/>
            <person name="Mikhailova N."/>
            <person name="Pati A."/>
            <person name="Chen A."/>
            <person name="Palaniappan K."/>
            <person name="Land M."/>
            <person name="Hauser L."/>
            <person name="Chang Y.J."/>
            <person name="Jeffries C.D."/>
            <person name="Brambilla E."/>
            <person name="Yasawong M."/>
            <person name="Rohde M."/>
            <person name="Pukall R."/>
            <person name="Spring S."/>
            <person name="Goker M."/>
            <person name="Woyke T."/>
            <person name="Bristow J."/>
            <person name="Eisen J.A."/>
            <person name="Markowitz V."/>
            <person name="Hugenholtz P."/>
            <person name="Kyrpides N.C."/>
            <person name="Klenk H.P."/>
        </authorList>
    </citation>
    <scope>NUCLEOTIDE SEQUENCE [LARGE SCALE GENOMIC DNA]</scope>
    <source>
        <strain evidence="3">ATCC 51220 / DSM 2926 / LMG 16218 / CuHBu1</strain>
    </source>
</reference>
<name>E3H9M9_ILYPC</name>
<dbReference type="HOGENOM" id="CLU_086503_7_0_0"/>
<proteinExistence type="predicted"/>
<dbReference type="eggNOG" id="COG3153">
    <property type="taxonomic scope" value="Bacteria"/>
</dbReference>
<evidence type="ECO:0000259" key="1">
    <source>
        <dbReference type="PROSITE" id="PS51186"/>
    </source>
</evidence>
<dbReference type="Proteomes" id="UP000006875">
    <property type="component" value="Chromosome"/>
</dbReference>
<dbReference type="STRING" id="572544.Ilyop_1645"/>
<sequence>MKKYELAKGTPSVEDYLNIRKNTLGEKTRSAGEMAVKNSWFGVHIVYEGKAVAMGRFIGDGGCSFCITDVAVLPEHQGQGLGRIIMEGLMNHYKEFGPKDGYLTLIADGNAKFLYEKYGFKMTAPYAVGMKYKNL</sequence>
<dbReference type="EMBL" id="CP002281">
    <property type="protein sequence ID" value="ADO83418.1"/>
    <property type="molecule type" value="Genomic_DNA"/>
</dbReference>
<dbReference type="InterPro" id="IPR053144">
    <property type="entry name" value="Acetyltransferase_Butenolide"/>
</dbReference>
<dbReference type="PANTHER" id="PTHR43233:SF1">
    <property type="entry name" value="FAMILY N-ACETYLTRANSFERASE, PUTATIVE (AFU_ORTHOLOGUE AFUA_6G03350)-RELATED"/>
    <property type="match status" value="1"/>
</dbReference>
<dbReference type="OrthoDB" id="9800797at2"/>
<dbReference type="KEGG" id="ipo:Ilyop_1645"/>
<protein>
    <submittedName>
        <fullName evidence="2">GCN5-related N-acetyltransferase</fullName>
    </submittedName>
</protein>
<evidence type="ECO:0000313" key="2">
    <source>
        <dbReference type="EMBL" id="ADO83418.1"/>
    </source>
</evidence>
<evidence type="ECO:0000313" key="3">
    <source>
        <dbReference type="Proteomes" id="UP000006875"/>
    </source>
</evidence>
<dbReference type="PROSITE" id="PS51186">
    <property type="entry name" value="GNAT"/>
    <property type="match status" value="1"/>
</dbReference>
<dbReference type="AlphaFoldDB" id="E3H9M9"/>
<dbReference type="InterPro" id="IPR016181">
    <property type="entry name" value="Acyl_CoA_acyltransferase"/>
</dbReference>